<evidence type="ECO:0000256" key="1">
    <source>
        <dbReference type="PROSITE-ProRule" id="PRU00169"/>
    </source>
</evidence>
<sequence length="141" mass="15221">MEQPIILVAEDEPIVGMDLCDTIAEAGYQVEGPHGDLNSAMLAFQKQRPDLAILDIRLHDTVVYPFAEKLIAENVPVIFHSGHLPLDEVSTRFPGTLALAKPCPPGDILTQVHTVLTREQDEAQPAGTDKSLAVSVSVETA</sequence>
<dbReference type="SUPFAM" id="SSF52172">
    <property type="entry name" value="CheY-like"/>
    <property type="match status" value="1"/>
</dbReference>
<evidence type="ECO:0000259" key="3">
    <source>
        <dbReference type="PROSITE" id="PS50110"/>
    </source>
</evidence>
<dbReference type="PROSITE" id="PS50110">
    <property type="entry name" value="RESPONSE_REGULATORY"/>
    <property type="match status" value="1"/>
</dbReference>
<dbReference type="Gene3D" id="3.40.50.2300">
    <property type="match status" value="1"/>
</dbReference>
<keyword evidence="1" id="KW-0597">Phosphoprotein</keyword>
<dbReference type="InterPro" id="IPR001789">
    <property type="entry name" value="Sig_transdc_resp-reg_receiver"/>
</dbReference>
<dbReference type="GO" id="GO:0000160">
    <property type="term" value="P:phosphorelay signal transduction system"/>
    <property type="evidence" value="ECO:0007669"/>
    <property type="project" value="InterPro"/>
</dbReference>
<dbReference type="Proteomes" id="UP000254101">
    <property type="component" value="Unassembled WGS sequence"/>
</dbReference>
<dbReference type="Pfam" id="PF00072">
    <property type="entry name" value="Response_reg"/>
    <property type="match status" value="1"/>
</dbReference>
<dbReference type="InterPro" id="IPR011006">
    <property type="entry name" value="CheY-like_superfamily"/>
</dbReference>
<accession>A0A395LJC9</accession>
<gene>
    <name evidence="4" type="ORF">DL238_05470</name>
</gene>
<feature type="modified residue" description="4-aspartylphosphate" evidence="1">
    <location>
        <position position="55"/>
    </location>
</feature>
<protein>
    <submittedName>
        <fullName evidence="4">Response regulator</fullName>
    </submittedName>
</protein>
<dbReference type="SMART" id="SM00448">
    <property type="entry name" value="REC"/>
    <property type="match status" value="1"/>
</dbReference>
<proteinExistence type="predicted"/>
<evidence type="ECO:0000256" key="2">
    <source>
        <dbReference type="SAM" id="MobiDB-lite"/>
    </source>
</evidence>
<comment type="caution">
    <text evidence="4">The sequence shown here is derived from an EMBL/GenBank/DDBJ whole genome shotgun (WGS) entry which is preliminary data.</text>
</comment>
<keyword evidence="5" id="KW-1185">Reference proteome</keyword>
<dbReference type="RefSeq" id="WP_115491337.1">
    <property type="nucleotide sequence ID" value="NZ_JACHWW010000001.1"/>
</dbReference>
<dbReference type="OrthoDB" id="7774278at2"/>
<name>A0A395LJC9_9SPHN</name>
<dbReference type="AlphaFoldDB" id="A0A395LJC9"/>
<feature type="domain" description="Response regulatory" evidence="3">
    <location>
        <begin position="5"/>
        <end position="116"/>
    </location>
</feature>
<evidence type="ECO:0000313" key="5">
    <source>
        <dbReference type="Proteomes" id="UP000254101"/>
    </source>
</evidence>
<organism evidence="4 5">
    <name type="scientific">Alteriqipengyuania lutimaris</name>
    <dbReference type="NCBI Taxonomy" id="1538146"/>
    <lineage>
        <taxon>Bacteria</taxon>
        <taxon>Pseudomonadati</taxon>
        <taxon>Pseudomonadota</taxon>
        <taxon>Alphaproteobacteria</taxon>
        <taxon>Sphingomonadales</taxon>
        <taxon>Erythrobacteraceae</taxon>
        <taxon>Alteriqipengyuania</taxon>
    </lineage>
</organism>
<dbReference type="EMBL" id="QRBB01000001">
    <property type="protein sequence ID" value="RDS77116.1"/>
    <property type="molecule type" value="Genomic_DNA"/>
</dbReference>
<feature type="region of interest" description="Disordered" evidence="2">
    <location>
        <begin position="120"/>
        <end position="141"/>
    </location>
</feature>
<reference evidence="4 5" key="1">
    <citation type="submission" date="2018-07" db="EMBL/GenBank/DDBJ databases">
        <title>Erythrobacter nanhaiensis sp. nov., a novel member of the genus Erythrobacter isolated from the South China Sea.</title>
        <authorList>
            <person name="Chen X."/>
            <person name="Liu J."/>
        </authorList>
    </citation>
    <scope>NUCLEOTIDE SEQUENCE [LARGE SCALE GENOMIC DNA]</scope>
    <source>
        <strain evidence="4 5">S-5</strain>
    </source>
</reference>
<evidence type="ECO:0000313" key="4">
    <source>
        <dbReference type="EMBL" id="RDS77116.1"/>
    </source>
</evidence>